<dbReference type="HAMAP" id="MF_00473">
    <property type="entry name" value="G6P_isomerase"/>
    <property type="match status" value="1"/>
</dbReference>
<comment type="catalytic activity">
    <reaction evidence="6 7 8">
        <text>alpha-D-glucose 6-phosphate = beta-D-fructose 6-phosphate</text>
        <dbReference type="Rhea" id="RHEA:11816"/>
        <dbReference type="ChEBI" id="CHEBI:57634"/>
        <dbReference type="ChEBI" id="CHEBI:58225"/>
        <dbReference type="EC" id="5.3.1.9"/>
    </reaction>
</comment>
<evidence type="ECO:0000313" key="9">
    <source>
        <dbReference type="EMBL" id="MXO50081.1"/>
    </source>
</evidence>
<keyword evidence="3 7" id="KW-0312">Gluconeogenesis</keyword>
<comment type="similarity">
    <text evidence="2 7 8">Belongs to the GPI family.</text>
</comment>
<dbReference type="PROSITE" id="PS00174">
    <property type="entry name" value="P_GLUCOSE_ISOMERASE_2"/>
    <property type="match status" value="1"/>
</dbReference>
<dbReference type="NCBIfam" id="NF001211">
    <property type="entry name" value="PRK00179.1"/>
    <property type="match status" value="1"/>
</dbReference>
<dbReference type="InterPro" id="IPR035476">
    <property type="entry name" value="SIS_PGI_1"/>
</dbReference>
<comment type="pathway">
    <text evidence="7">Carbohydrate biosynthesis; gluconeogenesis.</text>
</comment>
<evidence type="ECO:0000256" key="8">
    <source>
        <dbReference type="RuleBase" id="RU000612"/>
    </source>
</evidence>
<dbReference type="EMBL" id="WTYF01000003">
    <property type="protein sequence ID" value="MXO50081.1"/>
    <property type="molecule type" value="Genomic_DNA"/>
</dbReference>
<dbReference type="InterPro" id="IPR046348">
    <property type="entry name" value="SIS_dom_sf"/>
</dbReference>
<dbReference type="GO" id="GO:0097367">
    <property type="term" value="F:carbohydrate derivative binding"/>
    <property type="evidence" value="ECO:0007669"/>
    <property type="project" value="InterPro"/>
</dbReference>
<keyword evidence="10" id="KW-1185">Reference proteome</keyword>
<dbReference type="CDD" id="cd05015">
    <property type="entry name" value="SIS_PGI_1"/>
    <property type="match status" value="1"/>
</dbReference>
<dbReference type="GO" id="GO:0051156">
    <property type="term" value="P:glucose 6-phosphate metabolic process"/>
    <property type="evidence" value="ECO:0007669"/>
    <property type="project" value="TreeGrafter"/>
</dbReference>
<accession>A0A844XW25</accession>
<evidence type="ECO:0000313" key="10">
    <source>
        <dbReference type="Proteomes" id="UP000444185"/>
    </source>
</evidence>
<dbReference type="CDD" id="cd05016">
    <property type="entry name" value="SIS_PGI_2"/>
    <property type="match status" value="1"/>
</dbReference>
<evidence type="ECO:0000256" key="3">
    <source>
        <dbReference type="ARBA" id="ARBA00022432"/>
    </source>
</evidence>
<reference evidence="9 10" key="1">
    <citation type="submission" date="2019-12" db="EMBL/GenBank/DDBJ databases">
        <title>Genomic-based taxomic classification of the family Erythrobacteraceae.</title>
        <authorList>
            <person name="Xu L."/>
        </authorList>
    </citation>
    <scope>NUCLEOTIDE SEQUENCE [LARGE SCALE GENOMIC DNA]</scope>
    <source>
        <strain evidence="9 10">DSM 16225</strain>
    </source>
</reference>
<dbReference type="GO" id="GO:0006096">
    <property type="term" value="P:glycolytic process"/>
    <property type="evidence" value="ECO:0007669"/>
    <property type="project" value="UniProtKB-UniRule"/>
</dbReference>
<dbReference type="GO" id="GO:0048029">
    <property type="term" value="F:monosaccharide binding"/>
    <property type="evidence" value="ECO:0007669"/>
    <property type="project" value="TreeGrafter"/>
</dbReference>
<dbReference type="SUPFAM" id="SSF53697">
    <property type="entry name" value="SIS domain"/>
    <property type="match status" value="1"/>
</dbReference>
<name>A0A844XW25_9SPHN</name>
<comment type="caution">
    <text evidence="9">The sequence shown here is derived from an EMBL/GenBank/DDBJ whole genome shotgun (WGS) entry which is preliminary data.</text>
</comment>
<dbReference type="RefSeq" id="WP_160606395.1">
    <property type="nucleotide sequence ID" value="NZ_WTYF01000003.1"/>
</dbReference>
<comment type="subcellular location">
    <subcellularLocation>
        <location evidence="7">Cytoplasm</location>
    </subcellularLocation>
</comment>
<dbReference type="InterPro" id="IPR023096">
    <property type="entry name" value="G6P_Isomerase_C"/>
</dbReference>
<dbReference type="OrthoDB" id="140919at2"/>
<dbReference type="PROSITE" id="PS51463">
    <property type="entry name" value="P_GLUCOSE_ISOMERASE_3"/>
    <property type="match status" value="1"/>
</dbReference>
<feature type="active site" evidence="7">
    <location>
        <position position="389"/>
    </location>
</feature>
<comment type="function">
    <text evidence="7">Catalyzes the reversible isomerization of glucose-6-phosphate to fructose-6-phosphate.</text>
</comment>
<evidence type="ECO:0000256" key="5">
    <source>
        <dbReference type="ARBA" id="ARBA00023235"/>
    </source>
</evidence>
<comment type="pathway">
    <text evidence="1 7 8">Carbohydrate degradation; glycolysis; D-glyceraldehyde 3-phosphate and glycerone phosphate from D-glucose: step 2/4.</text>
</comment>
<dbReference type="Gene3D" id="3.40.50.10490">
    <property type="entry name" value="Glucose-6-phosphate isomerase like protein, domain 1"/>
    <property type="match status" value="2"/>
</dbReference>
<feature type="active site" evidence="7">
    <location>
        <position position="499"/>
    </location>
</feature>
<keyword evidence="5 7" id="KW-0413">Isomerase</keyword>
<dbReference type="Pfam" id="PF00342">
    <property type="entry name" value="PGI"/>
    <property type="match status" value="1"/>
</dbReference>
<dbReference type="GO" id="GO:0006094">
    <property type="term" value="P:gluconeogenesis"/>
    <property type="evidence" value="ECO:0007669"/>
    <property type="project" value="UniProtKB-UniRule"/>
</dbReference>
<gene>
    <name evidence="7" type="primary">pgi</name>
    <name evidence="9" type="ORF">GRI42_02035</name>
</gene>
<dbReference type="GO" id="GO:0004347">
    <property type="term" value="F:glucose-6-phosphate isomerase activity"/>
    <property type="evidence" value="ECO:0007669"/>
    <property type="project" value="UniProtKB-UniRule"/>
</dbReference>
<dbReference type="UniPathway" id="UPA00138"/>
<evidence type="ECO:0000256" key="6">
    <source>
        <dbReference type="ARBA" id="ARBA00029321"/>
    </source>
</evidence>
<dbReference type="PANTHER" id="PTHR11469:SF1">
    <property type="entry name" value="GLUCOSE-6-PHOSPHATE ISOMERASE"/>
    <property type="match status" value="1"/>
</dbReference>
<dbReference type="InterPro" id="IPR018189">
    <property type="entry name" value="Phosphoglucose_isomerase_CS"/>
</dbReference>
<keyword evidence="4 7" id="KW-0324">Glycolysis</keyword>
<dbReference type="PRINTS" id="PR00662">
    <property type="entry name" value="G6PISOMERASE"/>
</dbReference>
<dbReference type="GO" id="GO:0005829">
    <property type="term" value="C:cytosol"/>
    <property type="evidence" value="ECO:0007669"/>
    <property type="project" value="TreeGrafter"/>
</dbReference>
<dbReference type="UniPathway" id="UPA00109">
    <property type="reaction ID" value="UER00181"/>
</dbReference>
<dbReference type="EC" id="5.3.1.9" evidence="7"/>
<keyword evidence="7" id="KW-0963">Cytoplasm</keyword>
<dbReference type="InterPro" id="IPR001672">
    <property type="entry name" value="G6P_Isomerase"/>
</dbReference>
<evidence type="ECO:0000256" key="4">
    <source>
        <dbReference type="ARBA" id="ARBA00023152"/>
    </source>
</evidence>
<sequence>MTKTAADLWSDLDELPQPTLLELFSTVRDGGEGADEPGGEERVAMLSGRLELAEDGTDDPMAPGGILFDWSKTHLDRAVLEIFEQLAKAMDFAGMRAKLFAGEVVNPTEGRAADHATLRGVGDEAKVEEAAALIDRMGMLVEAIHQGAFGEIDHLIHIGIGGSALGPALGVDALSRDLSLCDVHVVSNIDGVALEAAFAKCDPAKTLVAVASKTFTTIETMTNAESALKWLRDNGVSDPGGRVIALTANPEAAVEWGVDETRILPFQESVGGRYSIWSSIGFPIAMAVGMDDFRQMLAGAAAVDRHFRDTDGRDNLVLRAAFADLYYARVRGCQTRAVFAYDERLGLFPDYLQQLEMESNGKRVTADMKPVDGPTAPITWGGVGTDAQHAVFQLLHQGTHLIPVDFIASIGPGDDLDPAHHRILLMNCFGQGAALMTGKKGEDPARNYPGDRPSATILCDDLDAATLGALIAFHEHRTFANAVLMGINPFDQFGVELGKQMAKAIEQGGESFDASTEALLAAAGLND</sequence>
<dbReference type="Proteomes" id="UP000444185">
    <property type="component" value="Unassembled WGS sequence"/>
</dbReference>
<feature type="active site" description="Proton donor" evidence="7">
    <location>
        <position position="358"/>
    </location>
</feature>
<evidence type="ECO:0000256" key="7">
    <source>
        <dbReference type="HAMAP-Rule" id="MF_00473"/>
    </source>
</evidence>
<protein>
    <recommendedName>
        <fullName evidence="7">Glucose-6-phosphate isomerase</fullName>
        <shortName evidence="7">GPI</shortName>
        <ecNumber evidence="7">5.3.1.9</ecNumber>
    </recommendedName>
    <alternativeName>
        <fullName evidence="7">Phosphoglucose isomerase</fullName>
        <shortName evidence="7">PGI</shortName>
    </alternativeName>
    <alternativeName>
        <fullName evidence="7">Phosphohexose isomerase</fullName>
        <shortName evidence="7">PHI</shortName>
    </alternativeName>
</protein>
<evidence type="ECO:0000256" key="2">
    <source>
        <dbReference type="ARBA" id="ARBA00006604"/>
    </source>
</evidence>
<dbReference type="InterPro" id="IPR035482">
    <property type="entry name" value="SIS_PGI_2"/>
</dbReference>
<dbReference type="Gene3D" id="1.10.1390.10">
    <property type="match status" value="1"/>
</dbReference>
<organism evidence="9 10">
    <name type="scientific">Qipengyuania gaetbuli</name>
    <dbReference type="NCBI Taxonomy" id="266952"/>
    <lineage>
        <taxon>Bacteria</taxon>
        <taxon>Pseudomonadati</taxon>
        <taxon>Pseudomonadota</taxon>
        <taxon>Alphaproteobacteria</taxon>
        <taxon>Sphingomonadales</taxon>
        <taxon>Erythrobacteraceae</taxon>
        <taxon>Qipengyuania</taxon>
    </lineage>
</organism>
<dbReference type="PROSITE" id="PS00765">
    <property type="entry name" value="P_GLUCOSE_ISOMERASE_1"/>
    <property type="match status" value="1"/>
</dbReference>
<evidence type="ECO:0000256" key="1">
    <source>
        <dbReference type="ARBA" id="ARBA00004926"/>
    </source>
</evidence>
<dbReference type="AlphaFoldDB" id="A0A844XW25"/>
<dbReference type="PANTHER" id="PTHR11469">
    <property type="entry name" value="GLUCOSE-6-PHOSPHATE ISOMERASE"/>
    <property type="match status" value="1"/>
</dbReference>
<proteinExistence type="inferred from homology"/>